<evidence type="ECO:0000256" key="3">
    <source>
        <dbReference type="ARBA" id="ARBA00023163"/>
    </source>
</evidence>
<dbReference type="AlphaFoldDB" id="A0A437GVN7"/>
<dbReference type="Proteomes" id="UP000283003">
    <property type="component" value="Unassembled WGS sequence"/>
</dbReference>
<organism evidence="6 7">
    <name type="scientific">Croceicoccus ponticola</name>
    <dbReference type="NCBI Taxonomy" id="2217664"/>
    <lineage>
        <taxon>Bacteria</taxon>
        <taxon>Pseudomonadati</taxon>
        <taxon>Pseudomonadota</taxon>
        <taxon>Alphaproteobacteria</taxon>
        <taxon>Sphingomonadales</taxon>
        <taxon>Erythrobacteraceae</taxon>
        <taxon>Croceicoccus</taxon>
    </lineage>
</organism>
<keyword evidence="1" id="KW-0805">Transcription regulation</keyword>
<dbReference type="PANTHER" id="PTHR30055">
    <property type="entry name" value="HTH-TYPE TRANSCRIPTIONAL REGULATOR RUTR"/>
    <property type="match status" value="1"/>
</dbReference>
<dbReference type="Pfam" id="PF00440">
    <property type="entry name" value="TetR_N"/>
    <property type="match status" value="1"/>
</dbReference>
<sequence>MTAVVVQLKTAPPATRRRSGPDRWPEIVTVAAELFAEKGYEGTSLRDVAERLGMLKGSLYHYISGKSDLLVHVLREAHERGVNALAALAQEDGPALLRLEAIVAAHARYVCTESVFTASFIEAHRHLAPDRAQEFVTAERSYRLLIEGLIARGQAEGDLRPDLDPKVAALCLLGFLNSLHGWVRPARRLSIRRICDHAIAMGIGGMRAQ</sequence>
<comment type="caution">
    <text evidence="6">The sequence shown here is derived from an EMBL/GenBank/DDBJ whole genome shotgun (WGS) entry which is preliminary data.</text>
</comment>
<keyword evidence="7" id="KW-1185">Reference proteome</keyword>
<evidence type="ECO:0000256" key="2">
    <source>
        <dbReference type="ARBA" id="ARBA00023125"/>
    </source>
</evidence>
<keyword evidence="3" id="KW-0804">Transcription</keyword>
<feature type="domain" description="HTH tetR-type" evidence="5">
    <location>
        <begin position="21"/>
        <end position="81"/>
    </location>
</feature>
<dbReference type="InterPro" id="IPR036271">
    <property type="entry name" value="Tet_transcr_reg_TetR-rel_C_sf"/>
</dbReference>
<protein>
    <submittedName>
        <fullName evidence="6">TetR/AcrR family transcriptional regulator</fullName>
    </submittedName>
</protein>
<evidence type="ECO:0000259" key="5">
    <source>
        <dbReference type="PROSITE" id="PS50977"/>
    </source>
</evidence>
<dbReference type="Gene3D" id="1.10.10.60">
    <property type="entry name" value="Homeodomain-like"/>
    <property type="match status" value="1"/>
</dbReference>
<dbReference type="RefSeq" id="WP_127613199.1">
    <property type="nucleotide sequence ID" value="NZ_RXOL01000006.1"/>
</dbReference>
<dbReference type="Pfam" id="PF17932">
    <property type="entry name" value="TetR_C_24"/>
    <property type="match status" value="1"/>
</dbReference>
<feature type="DNA-binding region" description="H-T-H motif" evidence="4">
    <location>
        <begin position="44"/>
        <end position="63"/>
    </location>
</feature>
<dbReference type="InterPro" id="IPR041490">
    <property type="entry name" value="KstR2_TetR_C"/>
</dbReference>
<dbReference type="InterPro" id="IPR050109">
    <property type="entry name" value="HTH-type_TetR-like_transc_reg"/>
</dbReference>
<evidence type="ECO:0000256" key="1">
    <source>
        <dbReference type="ARBA" id="ARBA00023015"/>
    </source>
</evidence>
<dbReference type="EMBL" id="RXOL01000006">
    <property type="protein sequence ID" value="RVQ65688.1"/>
    <property type="molecule type" value="Genomic_DNA"/>
</dbReference>
<evidence type="ECO:0000256" key="4">
    <source>
        <dbReference type="PROSITE-ProRule" id="PRU00335"/>
    </source>
</evidence>
<keyword evidence="2 4" id="KW-0238">DNA-binding</keyword>
<name>A0A437GVN7_9SPHN</name>
<dbReference type="SUPFAM" id="SSF48498">
    <property type="entry name" value="Tetracyclin repressor-like, C-terminal domain"/>
    <property type="match status" value="1"/>
</dbReference>
<evidence type="ECO:0000313" key="7">
    <source>
        <dbReference type="Proteomes" id="UP000283003"/>
    </source>
</evidence>
<dbReference type="GO" id="GO:0000976">
    <property type="term" value="F:transcription cis-regulatory region binding"/>
    <property type="evidence" value="ECO:0007669"/>
    <property type="project" value="TreeGrafter"/>
</dbReference>
<evidence type="ECO:0000313" key="6">
    <source>
        <dbReference type="EMBL" id="RVQ65688.1"/>
    </source>
</evidence>
<dbReference type="PRINTS" id="PR00455">
    <property type="entry name" value="HTHTETR"/>
</dbReference>
<reference evidence="6 7" key="1">
    <citation type="submission" date="2018-12" db="EMBL/GenBank/DDBJ databases">
        <title>Croceicoccus ponticola sp. nov., a lipolytic bacterium isolated from seawater.</title>
        <authorList>
            <person name="Yoon J.-H."/>
        </authorList>
    </citation>
    <scope>NUCLEOTIDE SEQUENCE [LARGE SCALE GENOMIC DNA]</scope>
    <source>
        <strain evidence="6 7">GM-16</strain>
    </source>
</reference>
<accession>A0A437GVN7</accession>
<dbReference type="OrthoDB" id="9811084at2"/>
<dbReference type="InterPro" id="IPR001647">
    <property type="entry name" value="HTH_TetR"/>
</dbReference>
<dbReference type="SUPFAM" id="SSF46689">
    <property type="entry name" value="Homeodomain-like"/>
    <property type="match status" value="1"/>
</dbReference>
<dbReference type="GO" id="GO:0003700">
    <property type="term" value="F:DNA-binding transcription factor activity"/>
    <property type="evidence" value="ECO:0007669"/>
    <property type="project" value="TreeGrafter"/>
</dbReference>
<dbReference type="Gene3D" id="1.10.357.10">
    <property type="entry name" value="Tetracycline Repressor, domain 2"/>
    <property type="match status" value="1"/>
</dbReference>
<dbReference type="PANTHER" id="PTHR30055:SF234">
    <property type="entry name" value="HTH-TYPE TRANSCRIPTIONAL REGULATOR BETI"/>
    <property type="match status" value="1"/>
</dbReference>
<dbReference type="PROSITE" id="PS50977">
    <property type="entry name" value="HTH_TETR_2"/>
    <property type="match status" value="1"/>
</dbReference>
<gene>
    <name evidence="6" type="ORF">EKN06_12185</name>
</gene>
<proteinExistence type="predicted"/>
<dbReference type="InterPro" id="IPR009057">
    <property type="entry name" value="Homeodomain-like_sf"/>
</dbReference>